<accession>A0A9X2ET88</accession>
<dbReference type="AlphaFoldDB" id="A0A9X2ET88"/>
<comment type="caution">
    <text evidence="2">The sequence shown here is derived from an EMBL/GenBank/DDBJ whole genome shotgun (WGS) entry which is preliminary data.</text>
</comment>
<dbReference type="RefSeq" id="WP_252467905.1">
    <property type="nucleotide sequence ID" value="NZ_JALBWM010000051.1"/>
</dbReference>
<evidence type="ECO:0000313" key="2">
    <source>
        <dbReference type="EMBL" id="MCO1335148.1"/>
    </source>
</evidence>
<organism evidence="2 3">
    <name type="scientific">Microbulbifer okhotskensis</name>
    <dbReference type="NCBI Taxonomy" id="2926617"/>
    <lineage>
        <taxon>Bacteria</taxon>
        <taxon>Pseudomonadati</taxon>
        <taxon>Pseudomonadota</taxon>
        <taxon>Gammaproteobacteria</taxon>
        <taxon>Cellvibrionales</taxon>
        <taxon>Microbulbiferaceae</taxon>
        <taxon>Microbulbifer</taxon>
    </lineage>
</organism>
<reference evidence="2" key="1">
    <citation type="journal article" date="2022" name="Arch. Microbiol.">
        <title>Microbulbifer okhotskensis sp. nov., isolated from a deep bottom sediment of the Okhotsk Sea.</title>
        <authorList>
            <person name="Romanenko L."/>
            <person name="Kurilenko V."/>
            <person name="Otstavnykh N."/>
            <person name="Velansky P."/>
            <person name="Isaeva M."/>
            <person name="Mikhailov V."/>
        </authorList>
    </citation>
    <scope>NUCLEOTIDE SEQUENCE</scope>
    <source>
        <strain evidence="2">OS29</strain>
    </source>
</reference>
<sequence>MKKLLATVSLCIAATGFPALASADTWSPNGSSALFNVGNITVMKGIQLSCNLSGSIDIVSSDASVGSLSLSGGLFGLCGTISFSSLPYNVVGNADDTITLEDVVVQAVTGSCVGDLVGDFDHSTGRITFNGANIPSSPAGGSPCVIYGVVDSNPQVSFVP</sequence>
<dbReference type="Proteomes" id="UP001139028">
    <property type="component" value="Unassembled WGS sequence"/>
</dbReference>
<name>A0A9X2ET88_9GAMM</name>
<protein>
    <submittedName>
        <fullName evidence="2">Uncharacterized protein</fullName>
    </submittedName>
</protein>
<gene>
    <name evidence="2" type="ORF">MO867_12480</name>
</gene>
<keyword evidence="1" id="KW-0732">Signal</keyword>
<feature type="chain" id="PRO_5040918615" evidence="1">
    <location>
        <begin position="22"/>
        <end position="160"/>
    </location>
</feature>
<feature type="signal peptide" evidence="1">
    <location>
        <begin position="1"/>
        <end position="21"/>
    </location>
</feature>
<dbReference type="EMBL" id="JALBWM010000051">
    <property type="protein sequence ID" value="MCO1335148.1"/>
    <property type="molecule type" value="Genomic_DNA"/>
</dbReference>
<proteinExistence type="predicted"/>
<keyword evidence="3" id="KW-1185">Reference proteome</keyword>
<evidence type="ECO:0000313" key="3">
    <source>
        <dbReference type="Proteomes" id="UP001139028"/>
    </source>
</evidence>
<evidence type="ECO:0000256" key="1">
    <source>
        <dbReference type="SAM" id="SignalP"/>
    </source>
</evidence>